<dbReference type="AlphaFoldDB" id="A0A1G4BQM9"/>
<organism evidence="1 2">
    <name type="scientific">Colletotrichum orchidophilum</name>
    <dbReference type="NCBI Taxonomy" id="1209926"/>
    <lineage>
        <taxon>Eukaryota</taxon>
        <taxon>Fungi</taxon>
        <taxon>Dikarya</taxon>
        <taxon>Ascomycota</taxon>
        <taxon>Pezizomycotina</taxon>
        <taxon>Sordariomycetes</taxon>
        <taxon>Hypocreomycetidae</taxon>
        <taxon>Glomerellales</taxon>
        <taxon>Glomerellaceae</taxon>
        <taxon>Colletotrichum</taxon>
    </lineage>
</organism>
<accession>A0A1G4BQM9</accession>
<gene>
    <name evidence="1" type="ORF">CORC01_01070</name>
</gene>
<name>A0A1G4BQM9_9PEZI</name>
<dbReference type="GeneID" id="34554236"/>
<proteinExistence type="predicted"/>
<dbReference type="Proteomes" id="UP000176998">
    <property type="component" value="Unassembled WGS sequence"/>
</dbReference>
<sequence>MEGYLAAHAPLRRFDAAQPSAASSTLAIHQTSTLGTMTDKRYIGRDRGVDVDPAER</sequence>
<keyword evidence="2" id="KW-1185">Reference proteome</keyword>
<dbReference type="EMBL" id="MJBS01000005">
    <property type="protein sequence ID" value="OHF03751.1"/>
    <property type="molecule type" value="Genomic_DNA"/>
</dbReference>
<evidence type="ECO:0000313" key="1">
    <source>
        <dbReference type="EMBL" id="OHF03751.1"/>
    </source>
</evidence>
<reference evidence="1 2" key="1">
    <citation type="submission" date="2016-09" db="EMBL/GenBank/DDBJ databases">
        <authorList>
            <person name="Capua I."/>
            <person name="De Benedictis P."/>
            <person name="Joannis T."/>
            <person name="Lombin L.H."/>
            <person name="Cattoli G."/>
        </authorList>
    </citation>
    <scope>NUCLEOTIDE SEQUENCE [LARGE SCALE GENOMIC DNA]</scope>
    <source>
        <strain evidence="1 2">IMI 309357</strain>
    </source>
</reference>
<evidence type="ECO:0000313" key="2">
    <source>
        <dbReference type="Proteomes" id="UP000176998"/>
    </source>
</evidence>
<protein>
    <submittedName>
        <fullName evidence="1">Uncharacterized protein</fullName>
    </submittedName>
</protein>
<comment type="caution">
    <text evidence="1">The sequence shown here is derived from an EMBL/GenBank/DDBJ whole genome shotgun (WGS) entry which is preliminary data.</text>
</comment>
<dbReference type="RefSeq" id="XP_022480887.1">
    <property type="nucleotide sequence ID" value="XM_022612726.1"/>
</dbReference>